<evidence type="ECO:0000259" key="6">
    <source>
        <dbReference type="Pfam" id="PF00588"/>
    </source>
</evidence>
<gene>
    <name evidence="5" type="primary">trmJ</name>
    <name evidence="7" type="ORF">FIT61_02260</name>
</gene>
<dbReference type="GO" id="GO:0003723">
    <property type="term" value="F:RNA binding"/>
    <property type="evidence" value="ECO:0007669"/>
    <property type="project" value="InterPro"/>
</dbReference>
<dbReference type="EMBL" id="CP040986">
    <property type="protein sequence ID" value="QDD13294.1"/>
    <property type="molecule type" value="Genomic_DNA"/>
</dbReference>
<dbReference type="Gene3D" id="3.40.1280.10">
    <property type="match status" value="1"/>
</dbReference>
<keyword evidence="5" id="KW-0963">Cytoplasm</keyword>
<dbReference type="PANTHER" id="PTHR42786">
    <property type="entry name" value="TRNA/RRNA METHYLTRANSFERASE"/>
    <property type="match status" value="1"/>
</dbReference>
<dbReference type="Proteomes" id="UP000312102">
    <property type="component" value="Chromosome"/>
</dbReference>
<dbReference type="InterPro" id="IPR001537">
    <property type="entry name" value="SpoU_MeTrfase"/>
</dbReference>
<feature type="domain" description="tRNA/rRNA methyltransferase SpoU type" evidence="6">
    <location>
        <begin position="11"/>
        <end position="160"/>
    </location>
</feature>
<dbReference type="AlphaFoldDB" id="A0AAE6FSE3"/>
<protein>
    <recommendedName>
        <fullName evidence="5">tRNA (cytidine/uridine-2'-O-)-methyltransferase TrmJ</fullName>
        <ecNumber evidence="5">2.1.1.200</ecNumber>
    </recommendedName>
    <alternativeName>
        <fullName evidence="5">tRNA (cytidine(32)/uridine(32)-2'-O)-methyltransferase</fullName>
    </alternativeName>
    <alternativeName>
        <fullName evidence="5">tRNA Cm32/Um32 methyltransferase</fullName>
    </alternativeName>
</protein>
<comment type="subcellular location">
    <subcellularLocation>
        <location evidence="5">Cytoplasm</location>
    </subcellularLocation>
</comment>
<proteinExistence type="inferred from homology"/>
<accession>A0AAE6FSE3</accession>
<comment type="catalytic activity">
    <reaction evidence="5">
        <text>cytidine(32) in tRNA + S-adenosyl-L-methionine = 2'-O-methylcytidine(32) in tRNA + S-adenosyl-L-homocysteine + H(+)</text>
        <dbReference type="Rhea" id="RHEA:42932"/>
        <dbReference type="Rhea" id="RHEA-COMP:10288"/>
        <dbReference type="Rhea" id="RHEA-COMP:10289"/>
        <dbReference type="ChEBI" id="CHEBI:15378"/>
        <dbReference type="ChEBI" id="CHEBI:57856"/>
        <dbReference type="ChEBI" id="CHEBI:59789"/>
        <dbReference type="ChEBI" id="CHEBI:74495"/>
        <dbReference type="ChEBI" id="CHEBI:82748"/>
        <dbReference type="EC" id="2.1.1.200"/>
    </reaction>
</comment>
<sequence length="247" mass="27430">MVATSEALNRIRIILCQTSHPGNIGATARAMKTMGIHSLYLVSPKKFPHSEATAMASGADDILMNAHVVDDLKSALKGVKLAVGLSARRRELSQPYLDIREVANEMIRIADQSDVAFVFGNETSGLSNLETNQCQMLSFINANPNYSSLNLAQAVQVVCHELRQSSISTNSPKLYIKDLDLLADHDSLMGFLSHLEIMLDEIDFLDKVQGERLMQRLHILFTRAQLEIDEVNILRGILTQVQKKIKS</sequence>
<evidence type="ECO:0000313" key="7">
    <source>
        <dbReference type="EMBL" id="QDD13294.1"/>
    </source>
</evidence>
<dbReference type="GO" id="GO:0160206">
    <property type="term" value="F:tRNA (cytidine(32)/uridine(32)-2'-O)-methyltransferase activity"/>
    <property type="evidence" value="ECO:0007669"/>
    <property type="project" value="UniProtKB-EC"/>
</dbReference>
<name>A0AAE6FSE3_9PROT</name>
<comment type="catalytic activity">
    <reaction evidence="5">
        <text>uridine(32) in tRNA + S-adenosyl-L-methionine = 2'-O-methyluridine(32) in tRNA + S-adenosyl-L-homocysteine + H(+)</text>
        <dbReference type="Rhea" id="RHEA:42936"/>
        <dbReference type="Rhea" id="RHEA-COMP:10107"/>
        <dbReference type="Rhea" id="RHEA-COMP:10290"/>
        <dbReference type="ChEBI" id="CHEBI:15378"/>
        <dbReference type="ChEBI" id="CHEBI:57856"/>
        <dbReference type="ChEBI" id="CHEBI:59789"/>
        <dbReference type="ChEBI" id="CHEBI:65315"/>
        <dbReference type="ChEBI" id="CHEBI:74478"/>
        <dbReference type="EC" id="2.1.1.200"/>
    </reaction>
</comment>
<keyword evidence="4 5" id="KW-0949">S-adenosyl-L-methionine</keyword>
<dbReference type="PANTHER" id="PTHR42786:SF2">
    <property type="entry name" value="TRNA (CYTIDINE_URIDINE-2'-O-)-METHYLTRANSFERASE TRMJ"/>
    <property type="match status" value="1"/>
</dbReference>
<evidence type="ECO:0000256" key="1">
    <source>
        <dbReference type="ARBA" id="ARBA00007228"/>
    </source>
</evidence>
<dbReference type="CDD" id="cd18093">
    <property type="entry name" value="SpoU-like_TrmJ"/>
    <property type="match status" value="1"/>
</dbReference>
<dbReference type="GO" id="GO:0002128">
    <property type="term" value="P:tRNA nucleoside ribose methylation"/>
    <property type="evidence" value="ECO:0007669"/>
    <property type="project" value="TreeGrafter"/>
</dbReference>
<keyword evidence="5" id="KW-0819">tRNA processing</keyword>
<dbReference type="PIRSF" id="PIRSF004808">
    <property type="entry name" value="LasT"/>
    <property type="match status" value="1"/>
</dbReference>
<dbReference type="GO" id="GO:0005829">
    <property type="term" value="C:cytosol"/>
    <property type="evidence" value="ECO:0007669"/>
    <property type="project" value="TreeGrafter"/>
</dbReference>
<keyword evidence="2 5" id="KW-0489">Methyltransferase</keyword>
<reference evidence="7 8" key="1">
    <citation type="journal article" date="2019" name="ISME J.">
        <title>Evolution in action: habitat transition from sediment to the pelagial leads to genome streamlining in Methylophilaceae.</title>
        <authorList>
            <person name="Salcher M."/>
            <person name="Schaefle D."/>
            <person name="Kaspar M."/>
            <person name="Neuenschwander S.M."/>
            <person name="Ghai R."/>
        </authorList>
    </citation>
    <scope>NUCLEOTIDE SEQUENCE [LARGE SCALE GENOMIC DNA]</scope>
    <source>
        <strain evidence="7 8">MMS-RI-1</strain>
    </source>
</reference>
<comment type="subunit">
    <text evidence="5">Homodimer.</text>
</comment>
<evidence type="ECO:0000256" key="5">
    <source>
        <dbReference type="RuleBase" id="RU362024"/>
    </source>
</evidence>
<comment type="similarity">
    <text evidence="1">Belongs to the class IV-like SAM-binding methyltransferase superfamily. RNA methyltransferase TrmH family.</text>
</comment>
<keyword evidence="3" id="KW-0808">Transferase</keyword>
<dbReference type="SUPFAM" id="SSF75217">
    <property type="entry name" value="alpha/beta knot"/>
    <property type="match status" value="1"/>
</dbReference>
<evidence type="ECO:0000256" key="3">
    <source>
        <dbReference type="ARBA" id="ARBA00022679"/>
    </source>
</evidence>
<dbReference type="Pfam" id="PF00588">
    <property type="entry name" value="SpoU_methylase"/>
    <property type="match status" value="1"/>
</dbReference>
<evidence type="ECO:0000313" key="8">
    <source>
        <dbReference type="Proteomes" id="UP000312102"/>
    </source>
</evidence>
<evidence type="ECO:0000256" key="4">
    <source>
        <dbReference type="ARBA" id="ARBA00022691"/>
    </source>
</evidence>
<dbReference type="InterPro" id="IPR004384">
    <property type="entry name" value="RNA_MeTrfase_TrmJ/LasT"/>
</dbReference>
<dbReference type="InterPro" id="IPR029028">
    <property type="entry name" value="Alpha/beta_knot_MTases"/>
</dbReference>
<dbReference type="EC" id="2.1.1.200" evidence="5"/>
<dbReference type="RefSeq" id="WP_139873225.1">
    <property type="nucleotide sequence ID" value="NZ_CP040985.1"/>
</dbReference>
<evidence type="ECO:0000256" key="2">
    <source>
        <dbReference type="ARBA" id="ARBA00022603"/>
    </source>
</evidence>
<dbReference type="NCBIfam" id="TIGR00050">
    <property type="entry name" value="rRNA_methyl_1"/>
    <property type="match status" value="1"/>
</dbReference>
<comment type="function">
    <text evidence="5">Catalyzes the formation of 2'O-methylated cytidine (Cm32) or 2'O-methylated uridine (Um32) at position 32 in tRNA.</text>
</comment>
<organism evidence="7 8">
    <name type="scientific">Candidatus Methylopumilus rimovensis</name>
    <dbReference type="NCBI Taxonomy" id="2588535"/>
    <lineage>
        <taxon>Bacteria</taxon>
        <taxon>Pseudomonadati</taxon>
        <taxon>Pseudomonadota</taxon>
        <taxon>Betaproteobacteria</taxon>
        <taxon>Nitrosomonadales</taxon>
        <taxon>Methylophilaceae</taxon>
        <taxon>Candidatus Methylopumilus</taxon>
    </lineage>
</organism>
<keyword evidence="8" id="KW-1185">Reference proteome</keyword>
<dbReference type="InterPro" id="IPR029026">
    <property type="entry name" value="tRNA_m1G_MTases_N"/>
</dbReference>
<dbReference type="FunFam" id="3.40.1280.10:FF:000006">
    <property type="entry name" value="Uncharacterized tRNA/rRNA methyltransferase HI_0380"/>
    <property type="match status" value="1"/>
</dbReference>
<dbReference type="KEGG" id="mrk:FIT61_02260"/>
<dbReference type="Gene3D" id="1.10.8.590">
    <property type="match status" value="1"/>
</dbReference>